<protein>
    <recommendedName>
        <fullName evidence="1">Mut7-C RNAse domain-containing protein</fullName>
    </recommendedName>
</protein>
<comment type="caution">
    <text evidence="2">The sequence shown here is derived from an EMBL/GenBank/DDBJ whole genome shotgun (WGS) entry which is preliminary data.</text>
</comment>
<evidence type="ECO:0000259" key="1">
    <source>
        <dbReference type="Pfam" id="PF01927"/>
    </source>
</evidence>
<dbReference type="Proteomes" id="UP000294914">
    <property type="component" value="Unassembled WGS sequence"/>
</dbReference>
<evidence type="ECO:0000313" key="2">
    <source>
        <dbReference type="EMBL" id="TDY01563.1"/>
    </source>
</evidence>
<sequence>MKFLCDEMLQRLGSWLRAAGYDTLIESDGRDDYALLREAIAEHRQLLTRDRKLLEYRRAPGHVILLEGNNLEQCAASLSRQLVMDWQYRPFTRCLVCNTELRPADASWQAAVPADVRRKEGTLYCPTCNKVYWDGSHVRRMRHRLRQWQQAFAGATRADAE</sequence>
<accession>A0A4R8IW16</accession>
<dbReference type="OrthoDB" id="9797655at2"/>
<dbReference type="InterPro" id="IPR002782">
    <property type="entry name" value="Mut7-C_RNAse_dom"/>
</dbReference>
<evidence type="ECO:0000313" key="3">
    <source>
        <dbReference type="Proteomes" id="UP000294914"/>
    </source>
</evidence>
<dbReference type="PANTHER" id="PTHR39081">
    <property type="entry name" value="MUT7-C DOMAIN-CONTAINING PROTEIN"/>
    <property type="match status" value="1"/>
</dbReference>
<dbReference type="RefSeq" id="WP_134082720.1">
    <property type="nucleotide sequence ID" value="NZ_SOQX01000003.1"/>
</dbReference>
<name>A0A4R8IW16_9GAMM</name>
<reference evidence="2 3" key="1">
    <citation type="submission" date="2019-03" db="EMBL/GenBank/DDBJ databases">
        <title>Genomic Encyclopedia of Type Strains, Phase IV (KMG-IV): sequencing the most valuable type-strain genomes for metagenomic binning, comparative biology and taxonomic classification.</title>
        <authorList>
            <person name="Goeker M."/>
        </authorList>
    </citation>
    <scope>NUCLEOTIDE SEQUENCE [LARGE SCALE GENOMIC DNA]</scope>
    <source>
        <strain evidence="2 3">DSM 16326</strain>
    </source>
</reference>
<dbReference type="AlphaFoldDB" id="A0A4R8IW16"/>
<gene>
    <name evidence="2" type="ORF">EDC23_1452</name>
</gene>
<dbReference type="PANTHER" id="PTHR39081:SF1">
    <property type="entry name" value="MUT7-C RNASE DOMAIN-CONTAINING PROTEIN"/>
    <property type="match status" value="1"/>
</dbReference>
<organism evidence="2 3">
    <name type="scientific">Thiohalophilus thiocyanatoxydans</name>
    <dbReference type="NCBI Taxonomy" id="381308"/>
    <lineage>
        <taxon>Bacteria</taxon>
        <taxon>Pseudomonadati</taxon>
        <taxon>Pseudomonadota</taxon>
        <taxon>Gammaproteobacteria</taxon>
        <taxon>Thiohalomonadales</taxon>
        <taxon>Thiohalophilaceae</taxon>
        <taxon>Thiohalophilus</taxon>
    </lineage>
</organism>
<dbReference type="Pfam" id="PF01927">
    <property type="entry name" value="Mut7-C"/>
    <property type="match status" value="1"/>
</dbReference>
<dbReference type="EMBL" id="SOQX01000003">
    <property type="protein sequence ID" value="TDY01563.1"/>
    <property type="molecule type" value="Genomic_DNA"/>
</dbReference>
<proteinExistence type="predicted"/>
<feature type="domain" description="Mut7-C RNAse" evidence="1">
    <location>
        <begin position="1"/>
        <end position="144"/>
    </location>
</feature>
<keyword evidence="3" id="KW-1185">Reference proteome</keyword>